<dbReference type="SUPFAM" id="SSF55804">
    <property type="entry name" value="Phoshotransferase/anion transport protein"/>
    <property type="match status" value="1"/>
</dbReference>
<dbReference type="InterPro" id="IPR016152">
    <property type="entry name" value="PTrfase/Anion_transptr"/>
</dbReference>
<evidence type="ECO:0000313" key="2">
    <source>
        <dbReference type="EMBL" id="WOD15894.1"/>
    </source>
</evidence>
<reference evidence="2 3" key="1">
    <citation type="submission" date="2023-10" db="EMBL/GenBank/DDBJ databases">
        <title>Surface-active antibiotics is a multifunctional adaptation for post-fire microbes.</title>
        <authorList>
            <person name="Liu M.D."/>
            <person name="Du Y."/>
            <person name="Koupaei S.K."/>
            <person name="Kim N.R."/>
            <person name="Zhang W."/>
            <person name="Traxler M.F."/>
        </authorList>
    </citation>
    <scope>NUCLEOTIDE SEQUENCE [LARGE SCALE GENOMIC DNA]</scope>
    <source>
        <strain evidence="2 3">F3</strain>
    </source>
</reference>
<feature type="domain" description="PTS EIIA type-2" evidence="1">
    <location>
        <begin position="113"/>
        <end position="256"/>
    </location>
</feature>
<dbReference type="Proteomes" id="UP001302652">
    <property type="component" value="Chromosome 2"/>
</dbReference>
<accession>A0ABZ0EHG7</accession>
<dbReference type="Gene3D" id="3.40.930.10">
    <property type="entry name" value="Mannitol-specific EII, Chain A"/>
    <property type="match status" value="1"/>
</dbReference>
<proteinExistence type="predicted"/>
<keyword evidence="3" id="KW-1185">Reference proteome</keyword>
<sequence length="257" mass="28241">MMHVTLEASHAAPLRQALCRDCGGDGWTMRIAPVPGTERVRLSLYLPKSHVERAMSRIGEHVPSAVFDRIVHMPFAPSDAWRDLARVRAGEQIAANRSNGQRATLCSIPSIRDLLTPEQIVLDLELPGHDELFHWIGERLSGMTGVDARQIALELQERERMGSTALGNGFAVPHCRLDHLRSAVALYVRSATALELDSLDHLPVVDAVVLLVPSWAASMHLSLLAEVAQLFNDGAFRSRLRDCRSVAEAHACIKAGE</sequence>
<evidence type="ECO:0000313" key="3">
    <source>
        <dbReference type="Proteomes" id="UP001302652"/>
    </source>
</evidence>
<name>A0ABZ0EHG7_9BURK</name>
<keyword evidence="2" id="KW-0762">Sugar transport</keyword>
<dbReference type="Pfam" id="PF00359">
    <property type="entry name" value="PTS_EIIA_2"/>
    <property type="match status" value="1"/>
</dbReference>
<keyword evidence="2" id="KW-0813">Transport</keyword>
<protein>
    <submittedName>
        <fullName evidence="2">PTS sugar transporter subunit IIA</fullName>
    </submittedName>
</protein>
<dbReference type="RefSeq" id="WP_317018318.1">
    <property type="nucleotide sequence ID" value="NZ_CP136512.1"/>
</dbReference>
<dbReference type="EMBL" id="CP136512">
    <property type="protein sequence ID" value="WOD15894.1"/>
    <property type="molecule type" value="Genomic_DNA"/>
</dbReference>
<dbReference type="PANTHER" id="PTHR47738">
    <property type="entry name" value="PTS SYSTEM FRUCTOSE-LIKE EIIA COMPONENT-RELATED"/>
    <property type="match status" value="1"/>
</dbReference>
<organism evidence="2 3">
    <name type="scientific">Paraburkholderia kirstenboschensis</name>
    <dbReference type="NCBI Taxonomy" id="1245436"/>
    <lineage>
        <taxon>Bacteria</taxon>
        <taxon>Pseudomonadati</taxon>
        <taxon>Pseudomonadota</taxon>
        <taxon>Betaproteobacteria</taxon>
        <taxon>Burkholderiales</taxon>
        <taxon>Burkholderiaceae</taxon>
        <taxon>Paraburkholderia</taxon>
    </lineage>
</organism>
<dbReference type="PANTHER" id="PTHR47738:SF1">
    <property type="entry name" value="NITROGEN REGULATORY PROTEIN"/>
    <property type="match status" value="1"/>
</dbReference>
<gene>
    <name evidence="2" type="ORF">RW095_21940</name>
</gene>
<dbReference type="InterPro" id="IPR051541">
    <property type="entry name" value="PTS_SugarTrans_NitroReg"/>
</dbReference>
<evidence type="ECO:0000259" key="1">
    <source>
        <dbReference type="PROSITE" id="PS51094"/>
    </source>
</evidence>
<dbReference type="PROSITE" id="PS51094">
    <property type="entry name" value="PTS_EIIA_TYPE_2"/>
    <property type="match status" value="1"/>
</dbReference>
<dbReference type="InterPro" id="IPR002178">
    <property type="entry name" value="PTS_EIIA_type-2_dom"/>
</dbReference>